<evidence type="ECO:0000259" key="6">
    <source>
        <dbReference type="Pfam" id="PF22666"/>
    </source>
</evidence>
<feature type="domain" description="Glycoside hydrolase family 2 immunoglobulin-like beta-sandwich" evidence="4">
    <location>
        <begin position="280"/>
        <end position="388"/>
    </location>
</feature>
<dbReference type="PANTHER" id="PTHR42732:SF1">
    <property type="entry name" value="BETA-MANNOSIDASE"/>
    <property type="match status" value="1"/>
</dbReference>
<dbReference type="InterPro" id="IPR008979">
    <property type="entry name" value="Galactose-bd-like_sf"/>
</dbReference>
<dbReference type="InterPro" id="IPR054593">
    <property type="entry name" value="Beta-mannosidase-like_N2"/>
</dbReference>
<keyword evidence="3 7" id="KW-0326">Glycosidase</keyword>
<dbReference type="RefSeq" id="WP_138004224.1">
    <property type="nucleotide sequence ID" value="NZ_QGQD01000118.1"/>
</dbReference>
<dbReference type="InterPro" id="IPR051913">
    <property type="entry name" value="GH2_Domain-Containing"/>
</dbReference>
<comment type="caution">
    <text evidence="7">The sequence shown here is derived from an EMBL/GenBank/DDBJ whole genome shotgun (WGS) entry which is preliminary data.</text>
</comment>
<dbReference type="Pfam" id="PF00703">
    <property type="entry name" value="Glyco_hydro_2"/>
    <property type="match status" value="1"/>
</dbReference>
<dbReference type="GO" id="GO:0005975">
    <property type="term" value="P:carbohydrate metabolic process"/>
    <property type="evidence" value="ECO:0007669"/>
    <property type="project" value="InterPro"/>
</dbReference>
<evidence type="ECO:0000313" key="7">
    <source>
        <dbReference type="EMBL" id="TLC97570.1"/>
    </source>
</evidence>
<evidence type="ECO:0000256" key="1">
    <source>
        <dbReference type="ARBA" id="ARBA00007401"/>
    </source>
</evidence>
<evidence type="ECO:0000256" key="3">
    <source>
        <dbReference type="ARBA" id="ARBA00023295"/>
    </source>
</evidence>
<dbReference type="Pfam" id="PF02836">
    <property type="entry name" value="Glyco_hydro_2_C"/>
    <property type="match status" value="1"/>
</dbReference>
<dbReference type="SUPFAM" id="SSF49303">
    <property type="entry name" value="beta-Galactosidase/glucuronidase domain"/>
    <property type="match status" value="1"/>
</dbReference>
<evidence type="ECO:0000313" key="8">
    <source>
        <dbReference type="Proteomes" id="UP000306509"/>
    </source>
</evidence>
<reference evidence="7 8" key="1">
    <citation type="journal article" date="2019" name="Anaerobe">
        <title>Detection of Robinsoniella peoriensis in multiple bone samples of a trauma patient.</title>
        <authorList>
            <person name="Schrottner P."/>
            <person name="Hartwich K."/>
            <person name="Bunk B."/>
            <person name="Schober I."/>
            <person name="Helbig S."/>
            <person name="Rudolph W.W."/>
            <person name="Gunzer F."/>
        </authorList>
    </citation>
    <scope>NUCLEOTIDE SEQUENCE [LARGE SCALE GENOMIC DNA]</scope>
    <source>
        <strain evidence="7 8">DSM 106044</strain>
    </source>
</reference>
<dbReference type="EC" id="3.2.1.23" evidence="7"/>
<name>A0A4U8PZ20_9FIRM</name>
<feature type="domain" description="Beta-mannosidase-like galactose-binding" evidence="6">
    <location>
        <begin position="153"/>
        <end position="228"/>
    </location>
</feature>
<dbReference type="InterPro" id="IPR013783">
    <property type="entry name" value="Ig-like_fold"/>
</dbReference>
<dbReference type="EMBL" id="QGQD01000118">
    <property type="protein sequence ID" value="TLC97570.1"/>
    <property type="molecule type" value="Genomic_DNA"/>
</dbReference>
<proteinExistence type="inferred from homology"/>
<accession>A0A4U8PZ20</accession>
<protein>
    <submittedName>
        <fullName evidence="7">Beta-galactosidase</fullName>
        <ecNumber evidence="7">3.2.1.23</ecNumber>
    </submittedName>
</protein>
<keyword evidence="8" id="KW-1185">Reference proteome</keyword>
<sequence>MILSTCFSVAVLQASLQYAMGINMVNQDFFHEIAMTKHPIGTTDKEVQPLPTPDIWFSKEDCRQHKISWEKEKTFEDQCEKFTRDLEAMRKQYRPYMKNYLPLAETGTESIQLREFEFRYREKGEVFTERDDVNKVWEKVTVPDYRGPALEDGKWSGYYRCSYRDTWSEGLIQNKKRAVLYFQCVDYIAEIYLNGNYVGSHEGFFAPFSFDVTDYMQEENELVILCKNDVPILGVGPVLDGDKIYAATGPGWDDPNVGWHHCPAGAGVFGNVALEIRPEVYLEDIFVRPDIDNDLVEVRLGVLNYTDEVKTDYNLDLDLLPRNYEGRKIGDFHTTIPYVGPGKNEYRYFIPVSDYRLWEPDTPWLYGARANLRKGSVSVSGRSQNFGLKKFVSDETSVPKGKFYLNNHPIVLRGANEMGHLQQCVMKGDFDQLVDDILIARMCNMNYYRITQRPVQEEIYDYFDMLGMMHQCDFPLFGFLRRPQFAEAVKQVQEMEHLVRKHVSAVLVTFINEPMCIRRTEDPDDKYSRRYEAKGHRHLLRDELEAFFAAARKAVYVENPDRVIKNVEGDYDGPTAEGMPDFHCYTMWYTNHGEPIGRLLKGYLPPVKEGWMIGCGEYGAEGLDHEEVMRSFYPKEWLETQPDGSWYPDKIVRAQTYSVQGDWYEEQNNIADWVRESQIHQAKATKLLTDAYRRRGDIINHTAIHLLIDAWPSGWMKTLVDCRRQPKRAYFTYQESLQPLRVNLYTGRSNAYLDEQVDVEAWLLNDTGKDSVLTIRAEVFAGHDTDPFAAYEMEDTALAANAICAGKIPLRFEEMPGFNGAHAEVQIKAAILNEEGNVLNTETLFLQVYKRKIHTEKVRTIGDEAILLCTKLGLTPIETEDQTTLGQSDATGNDILIISDFSSDSVSEAESHAKAGGRSILLMPEKKVTLNIGEKEVSTKGCGELFFAAAKKEFQDYPISMVYNKEKGYIDATASFTVQTELPGEALIYTYDKQGAGKNQGAKPHLPFVKKCPLGAGEILLISLARSGRIGCNPGLDELFRNLILKGER</sequence>
<comment type="similarity">
    <text evidence="1">Belongs to the glycosyl hydrolase 2 family.</text>
</comment>
<dbReference type="Proteomes" id="UP000306509">
    <property type="component" value="Unassembled WGS sequence"/>
</dbReference>
<dbReference type="Gene3D" id="3.20.20.80">
    <property type="entry name" value="Glycosidases"/>
    <property type="match status" value="1"/>
</dbReference>
<dbReference type="PANTHER" id="PTHR42732">
    <property type="entry name" value="BETA-GALACTOSIDASE"/>
    <property type="match status" value="1"/>
</dbReference>
<dbReference type="Gene3D" id="2.60.120.260">
    <property type="entry name" value="Galactose-binding domain-like"/>
    <property type="match status" value="1"/>
</dbReference>
<keyword evidence="2 7" id="KW-0378">Hydrolase</keyword>
<dbReference type="GO" id="GO:0004565">
    <property type="term" value="F:beta-galactosidase activity"/>
    <property type="evidence" value="ECO:0007669"/>
    <property type="project" value="UniProtKB-EC"/>
</dbReference>
<feature type="domain" description="Glycoside hydrolase family 2 catalytic" evidence="5">
    <location>
        <begin position="398"/>
        <end position="469"/>
    </location>
</feature>
<dbReference type="InterPro" id="IPR006102">
    <property type="entry name" value="Ig-like_GH2"/>
</dbReference>
<evidence type="ECO:0000256" key="2">
    <source>
        <dbReference type="ARBA" id="ARBA00022801"/>
    </source>
</evidence>
<dbReference type="SUPFAM" id="SSF49785">
    <property type="entry name" value="Galactose-binding domain-like"/>
    <property type="match status" value="1"/>
</dbReference>
<dbReference type="InterPro" id="IPR017853">
    <property type="entry name" value="GH"/>
</dbReference>
<dbReference type="STRING" id="180332.GCA_000797495_03009"/>
<dbReference type="AlphaFoldDB" id="A0A4U8PZ20"/>
<gene>
    <name evidence="7" type="primary">lacZ_8</name>
    <name evidence="7" type="ORF">DSM106044_05653</name>
</gene>
<evidence type="ECO:0000259" key="4">
    <source>
        <dbReference type="Pfam" id="PF00703"/>
    </source>
</evidence>
<dbReference type="InterPro" id="IPR036156">
    <property type="entry name" value="Beta-gal/glucu_dom_sf"/>
</dbReference>
<organism evidence="7 8">
    <name type="scientific">Robinsoniella peoriensis</name>
    <dbReference type="NCBI Taxonomy" id="180332"/>
    <lineage>
        <taxon>Bacteria</taxon>
        <taxon>Bacillati</taxon>
        <taxon>Bacillota</taxon>
        <taxon>Clostridia</taxon>
        <taxon>Lachnospirales</taxon>
        <taxon>Lachnospiraceae</taxon>
        <taxon>Robinsoniella</taxon>
    </lineage>
</organism>
<dbReference type="Gene3D" id="2.60.40.10">
    <property type="entry name" value="Immunoglobulins"/>
    <property type="match status" value="1"/>
</dbReference>
<dbReference type="Pfam" id="PF22666">
    <property type="entry name" value="Glyco_hydro_2_N2"/>
    <property type="match status" value="1"/>
</dbReference>
<evidence type="ECO:0000259" key="5">
    <source>
        <dbReference type="Pfam" id="PF02836"/>
    </source>
</evidence>
<dbReference type="SUPFAM" id="SSF51445">
    <property type="entry name" value="(Trans)glycosidases"/>
    <property type="match status" value="1"/>
</dbReference>
<dbReference type="InterPro" id="IPR006103">
    <property type="entry name" value="Glyco_hydro_2_cat"/>
</dbReference>